<dbReference type="PANTHER" id="PTHR34917">
    <property type="entry name" value="RBPJ-INTERACTING AND TUBULIN-ASSOCIATED PROTEIN 1"/>
    <property type="match status" value="1"/>
</dbReference>
<sequence length="362" mass="40261">MRTAQAPSKSGVALKPGCLLLSQRVEQLQVKAPLVWLSLHDLLQLCWEIDLIFEKSKSDCQNPSPGIGMSADKAINAVQHSHVRHKGFSHYRVIAKTSYVDETLFGKSNGLRSPVAELESPWHSTSQTGAQQPSLWSSSSQIKPSAHGEVGLVPNPRKCGGTPIKKNKYRLKGHVPSYCDESLFGPKQEDPNWEAPWTAQEDKIKIRPLLWSPSVHNVSSNAFCSCSSQFSSAKGNPVKPLYLVTRESSTDAIAENRGKSDYWKQPKSDEHSTNSTPILEQSKSLVRKSSPWKRIVKTDFVKAKLNTTRNTEQLQCRSISPFTGFSGPKHCNKQKAGKLSDYVSYSQPKVTDSVMLSPPWKY</sequence>
<keyword evidence="9" id="KW-0539">Nucleus</keyword>
<evidence type="ECO:0000256" key="12">
    <source>
        <dbReference type="SAM" id="MobiDB-lite"/>
    </source>
</evidence>
<feature type="compositionally biased region" description="Basic and acidic residues" evidence="12">
    <location>
        <begin position="256"/>
        <end position="272"/>
    </location>
</feature>
<keyword evidence="6" id="KW-0963">Cytoplasm</keyword>
<evidence type="ECO:0000256" key="8">
    <source>
        <dbReference type="ARBA" id="ARBA00022976"/>
    </source>
</evidence>
<organism evidence="13 14">
    <name type="scientific">Chiloscyllium punctatum</name>
    <name type="common">Brownbanded bambooshark</name>
    <name type="synonym">Hemiscyllium punctatum</name>
    <dbReference type="NCBI Taxonomy" id="137246"/>
    <lineage>
        <taxon>Eukaryota</taxon>
        <taxon>Metazoa</taxon>
        <taxon>Chordata</taxon>
        <taxon>Craniata</taxon>
        <taxon>Vertebrata</taxon>
        <taxon>Chondrichthyes</taxon>
        <taxon>Elasmobranchii</taxon>
        <taxon>Galeomorphii</taxon>
        <taxon>Galeoidea</taxon>
        <taxon>Orectolobiformes</taxon>
        <taxon>Hemiscylliidae</taxon>
        <taxon>Chiloscyllium</taxon>
    </lineage>
</organism>
<evidence type="ECO:0000256" key="11">
    <source>
        <dbReference type="ARBA" id="ARBA00031318"/>
    </source>
</evidence>
<keyword evidence="8" id="KW-0914">Notch signaling pathway</keyword>
<dbReference type="GO" id="GO:0051168">
    <property type="term" value="P:nuclear export"/>
    <property type="evidence" value="ECO:0007669"/>
    <property type="project" value="InterPro"/>
</dbReference>
<comment type="subunit">
    <text evidence="4">Interacts with RBPJ/RBPSUH.</text>
</comment>
<evidence type="ECO:0000313" key="13">
    <source>
        <dbReference type="EMBL" id="GCC32177.1"/>
    </source>
</evidence>
<proteinExistence type="inferred from homology"/>
<evidence type="ECO:0000256" key="10">
    <source>
        <dbReference type="ARBA" id="ARBA00024957"/>
    </source>
</evidence>
<feature type="compositionally biased region" description="Polar residues" evidence="12">
    <location>
        <begin position="122"/>
        <end position="140"/>
    </location>
</feature>
<feature type="region of interest" description="Disordered" evidence="12">
    <location>
        <begin position="120"/>
        <end position="140"/>
    </location>
</feature>
<evidence type="ECO:0000256" key="5">
    <source>
        <dbReference type="ARBA" id="ARBA00014447"/>
    </source>
</evidence>
<comment type="similarity">
    <text evidence="3">Belongs to the RITA family.</text>
</comment>
<feature type="region of interest" description="Disordered" evidence="12">
    <location>
        <begin position="256"/>
        <end position="277"/>
    </location>
</feature>
<evidence type="ECO:0000256" key="2">
    <source>
        <dbReference type="ARBA" id="ARBA00004496"/>
    </source>
</evidence>
<evidence type="ECO:0000256" key="7">
    <source>
        <dbReference type="ARBA" id="ARBA00022902"/>
    </source>
</evidence>
<dbReference type="GO" id="GO:0005634">
    <property type="term" value="C:nucleus"/>
    <property type="evidence" value="ECO:0007669"/>
    <property type="project" value="UniProtKB-SubCell"/>
</dbReference>
<name>A0A401SP64_CHIPU</name>
<comment type="subcellular location">
    <subcellularLocation>
        <location evidence="2">Cytoplasm</location>
    </subcellularLocation>
    <subcellularLocation>
        <location evidence="1">Nucleus</location>
    </subcellularLocation>
</comment>
<dbReference type="Proteomes" id="UP000287033">
    <property type="component" value="Unassembled WGS sequence"/>
</dbReference>
<evidence type="ECO:0000256" key="6">
    <source>
        <dbReference type="ARBA" id="ARBA00022490"/>
    </source>
</evidence>
<comment type="function">
    <text evidence="10">Tubulin-binding protein that acts as a negative regulator of Notch signaling pathway. Shuttles between the cytoplasm and the nucleus and mediates the nuclear export of RBPJ/RBPSUH, thereby preventing the interaction between RBPJ/RBPSUH and NICD product of Notch proteins (Notch intracellular domain), leading to down-regulate Notch-mediated transcription. May play a role in neurogenesis.</text>
</comment>
<dbReference type="PANTHER" id="PTHR34917:SF1">
    <property type="entry name" value="RBPJ-INTERACTING AND TUBULIN-ASSOCIATED PROTEIN 1"/>
    <property type="match status" value="1"/>
</dbReference>
<evidence type="ECO:0000256" key="4">
    <source>
        <dbReference type="ARBA" id="ARBA00011667"/>
    </source>
</evidence>
<dbReference type="GO" id="GO:0045746">
    <property type="term" value="P:negative regulation of Notch signaling pathway"/>
    <property type="evidence" value="ECO:0007669"/>
    <property type="project" value="TreeGrafter"/>
</dbReference>
<evidence type="ECO:0000256" key="3">
    <source>
        <dbReference type="ARBA" id="ARBA00010906"/>
    </source>
</evidence>
<evidence type="ECO:0000256" key="9">
    <source>
        <dbReference type="ARBA" id="ARBA00023242"/>
    </source>
</evidence>
<dbReference type="STRING" id="137246.A0A401SP64"/>
<comment type="caution">
    <text evidence="13">The sequence shown here is derived from an EMBL/GenBank/DDBJ whole genome shotgun (WGS) entry which is preliminary data.</text>
</comment>
<reference evidence="13 14" key="1">
    <citation type="journal article" date="2018" name="Nat. Ecol. Evol.">
        <title>Shark genomes provide insights into elasmobranch evolution and the origin of vertebrates.</title>
        <authorList>
            <person name="Hara Y"/>
            <person name="Yamaguchi K"/>
            <person name="Onimaru K"/>
            <person name="Kadota M"/>
            <person name="Koyanagi M"/>
            <person name="Keeley SD"/>
            <person name="Tatsumi K"/>
            <person name="Tanaka K"/>
            <person name="Motone F"/>
            <person name="Kageyama Y"/>
            <person name="Nozu R"/>
            <person name="Adachi N"/>
            <person name="Nishimura O"/>
            <person name="Nakagawa R"/>
            <person name="Tanegashima C"/>
            <person name="Kiyatake I"/>
            <person name="Matsumoto R"/>
            <person name="Murakumo K"/>
            <person name="Nishida K"/>
            <person name="Terakita A"/>
            <person name="Kuratani S"/>
            <person name="Sato K"/>
            <person name="Hyodo S Kuraku.S."/>
        </authorList>
    </citation>
    <scope>NUCLEOTIDE SEQUENCE [LARGE SCALE GENOMIC DNA]</scope>
</reference>
<dbReference type="Pfam" id="PF17066">
    <property type="entry name" value="RITA"/>
    <property type="match status" value="1"/>
</dbReference>
<dbReference type="GO" id="GO:0007399">
    <property type="term" value="P:nervous system development"/>
    <property type="evidence" value="ECO:0007669"/>
    <property type="project" value="UniProtKB-KW"/>
</dbReference>
<keyword evidence="14" id="KW-1185">Reference proteome</keyword>
<keyword evidence="7" id="KW-0524">Neurogenesis</keyword>
<dbReference type="OrthoDB" id="10061257at2759"/>
<dbReference type="AlphaFoldDB" id="A0A401SP64"/>
<evidence type="ECO:0000256" key="1">
    <source>
        <dbReference type="ARBA" id="ARBA00004123"/>
    </source>
</evidence>
<dbReference type="GO" id="GO:0007219">
    <property type="term" value="P:Notch signaling pathway"/>
    <property type="evidence" value="ECO:0007669"/>
    <property type="project" value="UniProtKB-KW"/>
</dbReference>
<evidence type="ECO:0000313" key="14">
    <source>
        <dbReference type="Proteomes" id="UP000287033"/>
    </source>
</evidence>
<dbReference type="GO" id="GO:0005737">
    <property type="term" value="C:cytoplasm"/>
    <property type="evidence" value="ECO:0007669"/>
    <property type="project" value="UniProtKB-SubCell"/>
</dbReference>
<dbReference type="GO" id="GO:0015631">
    <property type="term" value="F:tubulin binding"/>
    <property type="evidence" value="ECO:0007669"/>
    <property type="project" value="InterPro"/>
</dbReference>
<accession>A0A401SP64</accession>
<dbReference type="EMBL" id="BEZZ01000418">
    <property type="protein sequence ID" value="GCC32177.1"/>
    <property type="molecule type" value="Genomic_DNA"/>
</dbReference>
<dbReference type="InterPro" id="IPR031418">
    <property type="entry name" value="RITA1"/>
</dbReference>
<gene>
    <name evidence="13" type="ORF">chiPu_0010637</name>
</gene>
<dbReference type="OMA" id="ELESPWH"/>
<protein>
    <recommendedName>
        <fullName evidence="5">RBPJ-interacting and tubulin-associated protein 1</fullName>
    </recommendedName>
    <alternativeName>
        <fullName evidence="11">RBPJ-interacting and tubulin-associated protein</fullName>
    </alternativeName>
</protein>